<dbReference type="EMBL" id="CH474185">
    <property type="protein sequence ID" value="EDL84488.1"/>
    <property type="molecule type" value="Genomic_DNA"/>
</dbReference>
<reference evidence="1" key="3">
    <citation type="submission" date="2005-07" db="EMBL/GenBank/DDBJ databases">
        <authorList>
            <person name="Mural R.J."/>
            <person name="Li P.W."/>
            <person name="Adams M.D."/>
            <person name="Amanatides P.G."/>
            <person name="Baden-Tillson H."/>
            <person name="Barnstead M."/>
            <person name="Chin S.H."/>
            <person name="Dew I."/>
            <person name="Evans C.A."/>
            <person name="Ferriera S."/>
            <person name="Flanigan M."/>
            <person name="Fosler C."/>
            <person name="Glodek A."/>
            <person name="Gu Z."/>
            <person name="Holt R.A."/>
            <person name="Jennings D."/>
            <person name="Kraft C.L."/>
            <person name="Lu F."/>
            <person name="Nguyen T."/>
            <person name="Nusskern D.R."/>
            <person name="Pfannkoch C.M."/>
            <person name="Sitter C."/>
            <person name="Sutton G.G."/>
            <person name="Venter J.C."/>
            <person name="Wang Z."/>
            <person name="Woodage T."/>
            <person name="Zheng X.H."/>
            <person name="Zhong F."/>
        </authorList>
    </citation>
    <scope>NUCLEOTIDE SEQUENCE</scope>
    <source>
        <strain evidence="1">BN</strain>
        <strain evidence="2">BN, Sprague-Dawley</strain>
    </source>
</reference>
<proteinExistence type="predicted"/>
<reference evidence="1" key="1">
    <citation type="journal article" date="2005" name="Genome Res.">
        <title>Gene and alternative splicing annotation with AIR.</title>
        <authorList>
            <person name="Florea L."/>
            <person name="Di Francesco V."/>
            <person name="Miller J."/>
            <person name="Turner R."/>
            <person name="Yao A."/>
            <person name="Harris M."/>
            <person name="Walenz B."/>
            <person name="Mobarry C."/>
            <person name="Merkulov G.V."/>
            <person name="Charlab R."/>
            <person name="Dew I."/>
            <person name="Deng Z."/>
            <person name="Istrail S."/>
            <person name="Li P."/>
            <person name="Sutton G."/>
        </authorList>
    </citation>
    <scope>NUCLEOTIDE SEQUENCE</scope>
    <source>
        <strain evidence="1">BN</strain>
    </source>
</reference>
<evidence type="ECO:0000313" key="1">
    <source>
        <dbReference type="EMBL" id="EDL84488.1"/>
    </source>
</evidence>
<gene>
    <name evidence="1" type="ORF">rCG_47038</name>
</gene>
<organism evidence="1 2">
    <name type="scientific">Rattus norvegicus</name>
    <name type="common">Rat</name>
    <dbReference type="NCBI Taxonomy" id="10116"/>
    <lineage>
        <taxon>Eukaryota</taxon>
        <taxon>Metazoa</taxon>
        <taxon>Chordata</taxon>
        <taxon>Craniata</taxon>
        <taxon>Vertebrata</taxon>
        <taxon>Euteleostomi</taxon>
        <taxon>Mammalia</taxon>
        <taxon>Eutheria</taxon>
        <taxon>Euarchontoglires</taxon>
        <taxon>Glires</taxon>
        <taxon>Rodentia</taxon>
        <taxon>Myomorpha</taxon>
        <taxon>Muroidea</taxon>
        <taxon>Muridae</taxon>
        <taxon>Murinae</taxon>
        <taxon>Rattus</taxon>
    </lineage>
</organism>
<evidence type="ECO:0000313" key="2">
    <source>
        <dbReference type="Proteomes" id="UP000234681"/>
    </source>
</evidence>
<dbReference type="EMBL" id="CH474185">
    <property type="protein sequence ID" value="EDL84490.1"/>
    <property type="molecule type" value="Genomic_DNA"/>
</dbReference>
<dbReference type="AlphaFoldDB" id="A6KUK1"/>
<sequence>MFTVRMQVYPMPIVLVKPTGTTQRDFFFDYRNFLALISNK</sequence>
<protein>
    <submittedName>
        <fullName evidence="1">RCG47038, isoform CRA_b</fullName>
    </submittedName>
</protein>
<dbReference type="Proteomes" id="UP000234681">
    <property type="component" value="Unassembled WGS sequence"/>
</dbReference>
<accession>A6KUK1</accession>
<name>A6KUK1_RAT</name>
<reference evidence="2" key="2">
    <citation type="submission" date="2005-06" db="EMBL/GenBank/DDBJ databases">
        <authorList>
            <person name="Mural R.J."/>
            <person name="Li P.W."/>
            <person name="Adams M.D."/>
            <person name="Amanatides P.G."/>
            <person name="Baden-Tillson H."/>
            <person name="Barnstead M."/>
            <person name="Chin S.H."/>
            <person name="Dew I."/>
            <person name="Evans C.A."/>
            <person name="Ferriera S."/>
            <person name="Flanigan M."/>
            <person name="Fosler C."/>
            <person name="Glodek A."/>
            <person name="Gu Z."/>
            <person name="Holt R.A."/>
            <person name="Jennings D."/>
            <person name="Kraft C.L."/>
            <person name="Lu F."/>
            <person name="Nguyen T."/>
            <person name="Nusskern D.R."/>
            <person name="Pfannkoch C.M."/>
            <person name="Sitter C."/>
            <person name="Sutton G.G."/>
            <person name="Venter J.C."/>
            <person name="Wang Z."/>
            <person name="Woodage T."/>
            <person name="Zheng X.H."/>
            <person name="Zhong F."/>
        </authorList>
    </citation>
    <scope>NUCLEOTIDE SEQUENCE [LARGE SCALE GENOMIC DNA]</scope>
    <source>
        <strain>BN</strain>
        <strain evidence="2">Sprague-Dawley</strain>
    </source>
</reference>